<comment type="function">
    <text evidence="9 12">Part of the Sec protein translocase complex. Interacts with the SecYEG preprotein conducting channel. SecDF uses the proton motive force (PMF) to complete protein translocation after the ATP-dependent function of SecA.</text>
</comment>
<dbReference type="NCBIfam" id="TIGR00916">
    <property type="entry name" value="2A0604s01"/>
    <property type="match status" value="1"/>
</dbReference>
<dbReference type="InterPro" id="IPR048634">
    <property type="entry name" value="SecD_SecF_C"/>
</dbReference>
<dbReference type="AlphaFoldDB" id="A0A0B3WJC7"/>
<evidence type="ECO:0000256" key="5">
    <source>
        <dbReference type="ARBA" id="ARBA00022927"/>
    </source>
</evidence>
<evidence type="ECO:0000256" key="3">
    <source>
        <dbReference type="ARBA" id="ARBA00022475"/>
    </source>
</evidence>
<protein>
    <recommendedName>
        <fullName evidence="12">Protein-export membrane protein SecF</fullName>
    </recommendedName>
</protein>
<dbReference type="GO" id="GO:0005886">
    <property type="term" value="C:plasma membrane"/>
    <property type="evidence" value="ECO:0007669"/>
    <property type="project" value="UniProtKB-SubCell"/>
</dbReference>
<feature type="transmembrane region" description="Helical" evidence="12">
    <location>
        <begin position="164"/>
        <end position="186"/>
    </location>
</feature>
<sequence>MEFFKQKTSIDFLGIKKYTTVFSVLMIVVSLFFIFTKGLNLGLDFTGGYQVQIQTSTKSQDSETMTKELAKAGFEHTTITTFGDNNNFLIKFAPDEVNTKAKSLEDAQQYLKQQVENSLDAQVQSVNYIGPQVGKELASNGVLAIIVAMVCILIYISARFEMKFGISACIALLHDPIVILGIFSAFQLEFDLTVLAAVLAVIGYSLNDTVVIYDRVRENFRKMRNASVVEVVNRSINDTLSRTILTSGLTMLVVVVLYLFGGSSVHNFSLALILGIVVGTYSSIYVAGVVAVALGLNRESLLPKQVSKEDIPIL</sequence>
<keyword evidence="5 12" id="KW-0653">Protein transport</keyword>
<dbReference type="EMBL" id="JAAGKH010000039">
    <property type="protein sequence ID" value="NDR89141.1"/>
    <property type="molecule type" value="Genomic_DNA"/>
</dbReference>
<dbReference type="KEGG" id="ftv:CH67_1186"/>
<dbReference type="GO" id="GO:0006605">
    <property type="term" value="P:protein targeting"/>
    <property type="evidence" value="ECO:0007669"/>
    <property type="project" value="UniProtKB-UniRule"/>
</dbReference>
<proteinExistence type="inferred from homology"/>
<evidence type="ECO:0000256" key="7">
    <source>
        <dbReference type="ARBA" id="ARBA00023010"/>
    </source>
</evidence>
<dbReference type="Gene3D" id="1.20.1640.10">
    <property type="entry name" value="Multidrug efflux transporter AcrB transmembrane domain"/>
    <property type="match status" value="1"/>
</dbReference>
<comment type="subunit">
    <text evidence="12">Forms a complex with SecD. Part of the essential Sec protein translocation apparatus which comprises SecA, SecYEG and auxiliary proteins SecDF-YajC and YidC.</text>
</comment>
<reference evidence="13" key="1">
    <citation type="submission" date="2019-08" db="EMBL/GenBank/DDBJ databases">
        <authorList>
            <person name="Busch A."/>
        </authorList>
    </citation>
    <scope>NUCLEOTIDE SEQUENCE</scope>
    <source>
        <strain evidence="13">17T1429</strain>
    </source>
</reference>
<feature type="transmembrane region" description="Helical" evidence="12">
    <location>
        <begin position="272"/>
        <end position="296"/>
    </location>
</feature>
<dbReference type="RefSeq" id="WP_003015450.1">
    <property type="nucleotide sequence ID" value="NZ_AP023459.1"/>
</dbReference>
<dbReference type="PANTHER" id="PTHR30081">
    <property type="entry name" value="PROTEIN-EXPORT MEMBRANE PROTEIN SEC"/>
    <property type="match status" value="1"/>
</dbReference>
<dbReference type="SUPFAM" id="SSF82866">
    <property type="entry name" value="Multidrug efflux transporter AcrB transmembrane domain"/>
    <property type="match status" value="1"/>
</dbReference>
<keyword evidence="8 12" id="KW-0472">Membrane</keyword>
<dbReference type="GO" id="GO:0043952">
    <property type="term" value="P:protein transport by the Sec complex"/>
    <property type="evidence" value="ECO:0007669"/>
    <property type="project" value="UniProtKB-UniRule"/>
</dbReference>
<evidence type="ECO:0000256" key="10">
    <source>
        <dbReference type="ARBA" id="ARBA00060856"/>
    </source>
</evidence>
<dbReference type="Pfam" id="PF07549">
    <property type="entry name" value="Sec_GG"/>
    <property type="match status" value="1"/>
</dbReference>
<keyword evidence="7 12" id="KW-0811">Translocation</keyword>
<comment type="similarity">
    <text evidence="12">Belongs to the SecD/SecF family. SecF subfamily.</text>
</comment>
<reference evidence="13" key="2">
    <citation type="submission" date="2020-02" db="EMBL/GenBank/DDBJ databases">
        <title>Using affinity propagation clustering for identifying bacterial clades and subclades with whole-genome sequences of Francisella tularensis.</title>
        <authorList>
            <person name="Homeier-Bachmann T."/>
            <person name="Abdel-Glil M.Y."/>
            <person name="Hackbart A."/>
            <person name="Hotzel H."/>
            <person name="Tomaso H."/>
        </authorList>
    </citation>
    <scope>NUCLEOTIDE SEQUENCE</scope>
    <source>
        <strain evidence="13">17T1429</strain>
    </source>
</reference>
<dbReference type="PRINTS" id="PR01755">
    <property type="entry name" value="SECFTRNLCASE"/>
</dbReference>
<keyword evidence="2 12" id="KW-0813">Transport</keyword>
<dbReference type="InterPro" id="IPR005665">
    <property type="entry name" value="SecF_bac"/>
</dbReference>
<evidence type="ECO:0000256" key="12">
    <source>
        <dbReference type="HAMAP-Rule" id="MF_01464"/>
    </source>
</evidence>
<feature type="transmembrane region" description="Helical" evidence="12">
    <location>
        <begin position="243"/>
        <end position="260"/>
    </location>
</feature>
<evidence type="ECO:0000313" key="13">
    <source>
        <dbReference type="EMBL" id="NDR89141.1"/>
    </source>
</evidence>
<dbReference type="NCBIfam" id="TIGR00966">
    <property type="entry name" value="transloc_SecF"/>
    <property type="match status" value="1"/>
</dbReference>
<dbReference type="InterPro" id="IPR055344">
    <property type="entry name" value="SecD_SecF_C_bact"/>
</dbReference>
<dbReference type="KEGG" id="ftz:CH68_918"/>
<dbReference type="GO" id="GO:0065002">
    <property type="term" value="P:intracellular protein transmembrane transport"/>
    <property type="evidence" value="ECO:0007669"/>
    <property type="project" value="UniProtKB-UniRule"/>
</dbReference>
<comment type="similarity">
    <text evidence="11">In the N-terminal section; belongs to the SecD/SecF family. SecD subfamily.</text>
</comment>
<comment type="subcellular location">
    <subcellularLocation>
        <location evidence="1 12">Cell membrane</location>
        <topology evidence="1 12">Multi-pass membrane protein</topology>
    </subcellularLocation>
</comment>
<dbReference type="InterPro" id="IPR022646">
    <property type="entry name" value="SecD/SecF_CS"/>
</dbReference>
<dbReference type="Pfam" id="PF02355">
    <property type="entry name" value="SecD_SecF_C"/>
    <property type="match status" value="1"/>
</dbReference>
<dbReference type="PANTHER" id="PTHR30081:SF8">
    <property type="entry name" value="PROTEIN TRANSLOCASE SUBUNIT SECF"/>
    <property type="match status" value="1"/>
</dbReference>
<dbReference type="FunFam" id="1.20.1640.10:FF:000024">
    <property type="entry name" value="Multifunctional fusion protein"/>
    <property type="match status" value="1"/>
</dbReference>
<evidence type="ECO:0000256" key="9">
    <source>
        <dbReference type="ARBA" id="ARBA00059018"/>
    </source>
</evidence>
<dbReference type="KEGG" id="ftc:DA46_1958"/>
<evidence type="ECO:0000256" key="2">
    <source>
        <dbReference type="ARBA" id="ARBA00022448"/>
    </source>
</evidence>
<dbReference type="HOGENOM" id="CLU_050012_0_1_6"/>
<dbReference type="eggNOG" id="COG0341">
    <property type="taxonomic scope" value="Bacteria"/>
</dbReference>
<evidence type="ECO:0000256" key="8">
    <source>
        <dbReference type="ARBA" id="ARBA00023136"/>
    </source>
</evidence>
<comment type="similarity">
    <text evidence="10">In the C-terminal section; belongs to the SecD/SecF family. SecF subfamily.</text>
</comment>
<dbReference type="InterPro" id="IPR022645">
    <property type="entry name" value="SecD/SecF_bac"/>
</dbReference>
<keyword evidence="3 12" id="KW-1003">Cell membrane</keyword>
<feature type="transmembrane region" description="Helical" evidence="12">
    <location>
        <begin position="21"/>
        <end position="39"/>
    </location>
</feature>
<feature type="transmembrane region" description="Helical" evidence="12">
    <location>
        <begin position="137"/>
        <end position="157"/>
    </location>
</feature>
<evidence type="ECO:0000256" key="4">
    <source>
        <dbReference type="ARBA" id="ARBA00022692"/>
    </source>
</evidence>
<dbReference type="InterPro" id="IPR022813">
    <property type="entry name" value="SecD/SecF_arch_bac"/>
</dbReference>
<dbReference type="GO" id="GO:0015450">
    <property type="term" value="F:protein-transporting ATPase activity"/>
    <property type="evidence" value="ECO:0007669"/>
    <property type="project" value="InterPro"/>
</dbReference>
<name>A0A0B3WJC7_FRATU</name>
<comment type="caution">
    <text evidence="13">The sequence shown here is derived from an EMBL/GenBank/DDBJ whole genome shotgun (WGS) entry which is preliminary data.</text>
</comment>
<evidence type="ECO:0000256" key="1">
    <source>
        <dbReference type="ARBA" id="ARBA00004651"/>
    </source>
</evidence>
<accession>A0A0B3WJC7</accession>
<evidence type="ECO:0000256" key="11">
    <source>
        <dbReference type="ARBA" id="ARBA00061053"/>
    </source>
</evidence>
<keyword evidence="4 12" id="KW-0812">Transmembrane</keyword>
<dbReference type="OMA" id="AFEWRMA"/>
<feature type="transmembrane region" description="Helical" evidence="12">
    <location>
        <begin position="192"/>
        <end position="213"/>
    </location>
</feature>
<evidence type="ECO:0000256" key="6">
    <source>
        <dbReference type="ARBA" id="ARBA00022989"/>
    </source>
</evidence>
<organism evidence="13">
    <name type="scientific">Francisella tularensis subsp. holarctica</name>
    <dbReference type="NCBI Taxonomy" id="119857"/>
    <lineage>
        <taxon>Bacteria</taxon>
        <taxon>Pseudomonadati</taxon>
        <taxon>Pseudomonadota</taxon>
        <taxon>Gammaproteobacteria</taxon>
        <taxon>Thiotrichales</taxon>
        <taxon>Francisellaceae</taxon>
        <taxon>Francisella</taxon>
    </lineage>
</organism>
<gene>
    <name evidence="12 13" type="primary">secF</name>
    <name evidence="13" type="ORF">FWJ04_05735</name>
</gene>
<dbReference type="HAMAP" id="MF_01464_B">
    <property type="entry name" value="SecF_B"/>
    <property type="match status" value="1"/>
</dbReference>
<keyword evidence="6 12" id="KW-1133">Transmembrane helix</keyword>